<evidence type="ECO:0000313" key="2">
    <source>
        <dbReference type="EMBL" id="KAF2123567.1"/>
    </source>
</evidence>
<dbReference type="AlphaFoldDB" id="A0A6A5ZXS0"/>
<evidence type="ECO:0000256" key="1">
    <source>
        <dbReference type="SAM" id="MobiDB-lite"/>
    </source>
</evidence>
<dbReference type="Proteomes" id="UP000799771">
    <property type="component" value="Unassembled WGS sequence"/>
</dbReference>
<feature type="compositionally biased region" description="Basic and acidic residues" evidence="1">
    <location>
        <begin position="251"/>
        <end position="264"/>
    </location>
</feature>
<reference evidence="2" key="1">
    <citation type="journal article" date="2020" name="Stud. Mycol.">
        <title>101 Dothideomycetes genomes: a test case for predicting lifestyles and emergence of pathogens.</title>
        <authorList>
            <person name="Haridas S."/>
            <person name="Albert R."/>
            <person name="Binder M."/>
            <person name="Bloem J."/>
            <person name="Labutti K."/>
            <person name="Salamov A."/>
            <person name="Andreopoulos B."/>
            <person name="Baker S."/>
            <person name="Barry K."/>
            <person name="Bills G."/>
            <person name="Bluhm B."/>
            <person name="Cannon C."/>
            <person name="Castanera R."/>
            <person name="Culley D."/>
            <person name="Daum C."/>
            <person name="Ezra D."/>
            <person name="Gonzalez J."/>
            <person name="Henrissat B."/>
            <person name="Kuo A."/>
            <person name="Liang C."/>
            <person name="Lipzen A."/>
            <person name="Lutzoni F."/>
            <person name="Magnuson J."/>
            <person name="Mondo S."/>
            <person name="Nolan M."/>
            <person name="Ohm R."/>
            <person name="Pangilinan J."/>
            <person name="Park H.-J."/>
            <person name="Ramirez L."/>
            <person name="Alfaro M."/>
            <person name="Sun H."/>
            <person name="Tritt A."/>
            <person name="Yoshinaga Y."/>
            <person name="Zwiers L.-H."/>
            <person name="Turgeon B."/>
            <person name="Goodwin S."/>
            <person name="Spatafora J."/>
            <person name="Crous P."/>
            <person name="Grigoriev I."/>
        </authorList>
    </citation>
    <scope>NUCLEOTIDE SEQUENCE</scope>
    <source>
        <strain evidence="2">CBS 119687</strain>
    </source>
</reference>
<gene>
    <name evidence="2" type="ORF">P153DRAFT_371548</name>
</gene>
<feature type="region of interest" description="Disordered" evidence="1">
    <location>
        <begin position="203"/>
        <end position="274"/>
    </location>
</feature>
<dbReference type="RefSeq" id="XP_033517961.1">
    <property type="nucleotide sequence ID" value="XM_033669282.1"/>
</dbReference>
<sequence length="526" mass="58214">MEHAASYALVAHTLDGDAARARFTETWNLLRAPNQSTQAAESSAAADTFWVAAVYAGVHSHFGLTLEQFTHDSDAPEPIRAAFVRARGLSPKARIVRCLASIHDCWPPTFLARLLDASIPFPHGADQPTIGFVETLQKLARLEEFDVFVASFPPFLARRIATLRFTYSQKALADAGKRTVTPQDLREYIDRLTTRTSDVVDQYRDPCSKRRRVTKSPVAPATFVSTPPATPSPTPTPTPNHPQFSPPSPELARRADHGDFERHHSSPSLAASQLEPSIVEQSIVEASLIDRDYSFELSAIEHEELPQLPDFDESESNNTFNNDTAQTNNMLTVEALQDAHDRGLGYHIGNIRDTATHVTLAQQRQLAADTKLQKVKQRTLDELHITYHDDYAVFDKAETQARAQTATLKSNFSVADKIDELRAAIAGDEENPDINKYITLSFDRGRLQKDVEESEGRLDALKRAREEIGSAVMEAGKAIMAVQHDMARHQAALQDFQAFQATIASIPLTADFAKLADICGVPEGKR</sequence>
<keyword evidence="3" id="KW-1185">Reference proteome</keyword>
<organism evidence="2 3">
    <name type="scientific">Dothidotthia symphoricarpi CBS 119687</name>
    <dbReference type="NCBI Taxonomy" id="1392245"/>
    <lineage>
        <taxon>Eukaryota</taxon>
        <taxon>Fungi</taxon>
        <taxon>Dikarya</taxon>
        <taxon>Ascomycota</taxon>
        <taxon>Pezizomycotina</taxon>
        <taxon>Dothideomycetes</taxon>
        <taxon>Pleosporomycetidae</taxon>
        <taxon>Pleosporales</taxon>
        <taxon>Dothidotthiaceae</taxon>
        <taxon>Dothidotthia</taxon>
    </lineage>
</organism>
<feature type="compositionally biased region" description="Low complexity" evidence="1">
    <location>
        <begin position="217"/>
        <end position="227"/>
    </location>
</feature>
<name>A0A6A5ZXS0_9PLEO</name>
<feature type="compositionally biased region" description="Pro residues" evidence="1">
    <location>
        <begin position="228"/>
        <end position="249"/>
    </location>
</feature>
<protein>
    <submittedName>
        <fullName evidence="2">Uncharacterized protein</fullName>
    </submittedName>
</protein>
<dbReference type="EMBL" id="ML977525">
    <property type="protein sequence ID" value="KAF2123567.1"/>
    <property type="molecule type" value="Genomic_DNA"/>
</dbReference>
<dbReference type="GeneID" id="54409714"/>
<evidence type="ECO:0000313" key="3">
    <source>
        <dbReference type="Proteomes" id="UP000799771"/>
    </source>
</evidence>
<proteinExistence type="predicted"/>
<accession>A0A6A5ZXS0</accession>